<dbReference type="InterPro" id="IPR052162">
    <property type="entry name" value="Sensor_kinase/Photoreceptor"/>
</dbReference>
<dbReference type="Pfam" id="PF08447">
    <property type="entry name" value="PAS_3"/>
    <property type="match status" value="1"/>
</dbReference>
<dbReference type="PROSITE" id="PS50112">
    <property type="entry name" value="PAS"/>
    <property type="match status" value="1"/>
</dbReference>
<dbReference type="SUPFAM" id="SSF55874">
    <property type="entry name" value="ATPase domain of HSP90 chaperone/DNA topoisomerase II/histidine kinase"/>
    <property type="match status" value="1"/>
</dbReference>
<feature type="domain" description="Histidine kinase" evidence="12">
    <location>
        <begin position="518"/>
        <end position="732"/>
    </location>
</feature>
<keyword evidence="9" id="KW-0067">ATP-binding</keyword>
<keyword evidence="5" id="KW-0597">Phosphoprotein</keyword>
<dbReference type="InterPro" id="IPR001610">
    <property type="entry name" value="PAC"/>
</dbReference>
<dbReference type="Pfam" id="PF02518">
    <property type="entry name" value="HATPase_c"/>
    <property type="match status" value="1"/>
</dbReference>
<dbReference type="InterPro" id="IPR035965">
    <property type="entry name" value="PAS-like_dom_sf"/>
</dbReference>
<evidence type="ECO:0000259" key="12">
    <source>
        <dbReference type="PROSITE" id="PS50109"/>
    </source>
</evidence>
<dbReference type="InterPro" id="IPR036890">
    <property type="entry name" value="HATPase_C_sf"/>
</dbReference>
<dbReference type="Pfam" id="PF13426">
    <property type="entry name" value="PAS_9"/>
    <property type="match status" value="1"/>
</dbReference>
<feature type="domain" description="PAC" evidence="14">
    <location>
        <begin position="462"/>
        <end position="514"/>
    </location>
</feature>
<dbReference type="GO" id="GO:0000155">
    <property type="term" value="F:phosphorelay sensor kinase activity"/>
    <property type="evidence" value="ECO:0007669"/>
    <property type="project" value="InterPro"/>
</dbReference>
<dbReference type="SUPFAM" id="SSF47384">
    <property type="entry name" value="Homodimeric domain of signal transducing histidine kinase"/>
    <property type="match status" value="1"/>
</dbReference>
<keyword evidence="4" id="KW-1003">Cell membrane</keyword>
<dbReference type="InterPro" id="IPR003594">
    <property type="entry name" value="HATPase_dom"/>
</dbReference>
<evidence type="ECO:0000259" key="14">
    <source>
        <dbReference type="PROSITE" id="PS50113"/>
    </source>
</evidence>
<dbReference type="InterPro" id="IPR005467">
    <property type="entry name" value="His_kinase_dom"/>
</dbReference>
<evidence type="ECO:0000256" key="3">
    <source>
        <dbReference type="ARBA" id="ARBA00012438"/>
    </source>
</evidence>
<proteinExistence type="predicted"/>
<feature type="domain" description="PAS" evidence="13">
    <location>
        <begin position="135"/>
        <end position="205"/>
    </location>
</feature>
<dbReference type="InterPro" id="IPR013656">
    <property type="entry name" value="PAS_4"/>
</dbReference>
<evidence type="ECO:0000256" key="9">
    <source>
        <dbReference type="ARBA" id="ARBA00022840"/>
    </source>
</evidence>
<dbReference type="InterPro" id="IPR000014">
    <property type="entry name" value="PAS"/>
</dbReference>
<dbReference type="FunFam" id="3.30.565.10:FF:000023">
    <property type="entry name" value="PAS domain-containing sensor histidine kinase"/>
    <property type="match status" value="1"/>
</dbReference>
<dbReference type="GO" id="GO:0005886">
    <property type="term" value="C:plasma membrane"/>
    <property type="evidence" value="ECO:0007669"/>
    <property type="project" value="UniProtKB-SubCell"/>
</dbReference>
<organism evidence="15 16">
    <name type="scientific">Cryomorpha ignava</name>
    <dbReference type="NCBI Taxonomy" id="101383"/>
    <lineage>
        <taxon>Bacteria</taxon>
        <taxon>Pseudomonadati</taxon>
        <taxon>Bacteroidota</taxon>
        <taxon>Flavobacteriia</taxon>
        <taxon>Flavobacteriales</taxon>
        <taxon>Cryomorphaceae</taxon>
        <taxon>Cryomorpha</taxon>
    </lineage>
</organism>
<feature type="domain" description="PAC" evidence="14">
    <location>
        <begin position="208"/>
        <end position="260"/>
    </location>
</feature>
<dbReference type="AlphaFoldDB" id="A0A7K3WRR8"/>
<keyword evidence="7" id="KW-0547">Nucleotide-binding</keyword>
<name>A0A7K3WRR8_9FLAO</name>
<dbReference type="InterPro" id="IPR013655">
    <property type="entry name" value="PAS_fold_3"/>
</dbReference>
<evidence type="ECO:0000256" key="2">
    <source>
        <dbReference type="ARBA" id="ARBA00004236"/>
    </source>
</evidence>
<gene>
    <name evidence="15" type="ORF">G3O08_11955</name>
</gene>
<dbReference type="PANTHER" id="PTHR43304">
    <property type="entry name" value="PHYTOCHROME-LIKE PROTEIN CPH1"/>
    <property type="match status" value="1"/>
</dbReference>
<keyword evidence="6" id="KW-0808">Transferase</keyword>
<evidence type="ECO:0000256" key="11">
    <source>
        <dbReference type="ARBA" id="ARBA00023136"/>
    </source>
</evidence>
<evidence type="ECO:0000259" key="13">
    <source>
        <dbReference type="PROSITE" id="PS50112"/>
    </source>
</evidence>
<comment type="catalytic activity">
    <reaction evidence="1">
        <text>ATP + protein L-histidine = ADP + protein N-phospho-L-histidine.</text>
        <dbReference type="EC" id="2.7.13.3"/>
    </reaction>
</comment>
<dbReference type="Pfam" id="PF13188">
    <property type="entry name" value="PAS_8"/>
    <property type="match status" value="1"/>
</dbReference>
<dbReference type="RefSeq" id="WP_163285611.1">
    <property type="nucleotide sequence ID" value="NZ_JAAGVY010000022.1"/>
</dbReference>
<dbReference type="EMBL" id="JAAGVY010000022">
    <property type="protein sequence ID" value="NEN24216.1"/>
    <property type="molecule type" value="Genomic_DNA"/>
</dbReference>
<protein>
    <recommendedName>
        <fullName evidence="3">histidine kinase</fullName>
        <ecNumber evidence="3">2.7.13.3</ecNumber>
    </recommendedName>
</protein>
<sequence>MTDLNEQIAESKSFSEAVIANIRQPLLVLDKSLHIVSANHAFHQVFNLKTTETEGALIYNLGNKQWNIPSLRKLLEEILPKRKKITDYEVKHRFPDIGERTMLLNAQEIIRHSESQNLILLSIEDVTDANKADEGNATLATIVQSSEYAIISKTLKGIVTSWNLGAEKLFGYTRAEMIGQSILKIIPPDRINEEPEIIRKIQEGETIAHFDTQRVAKDGRLIDISLTISPIKDNNAQITGALKIARDITDQIESRKKIEASEKRMHNLIYSSPSAMAILDGEDLVITTANETIINIWGKGKDVIGKKYFDVLPELADQGYREIFTGVYKTGVPHNAIEMPVRFLHNGEPTLNYYNFILYPQYNMNNEIDGIGIIATDVTAQALVNKSIKESEERFRSLTQTIPQLIWVTDAQGNAEFASSRWKEYSGVEPGGEKEWEEIVHPDDYAGINESWMKSLATANVYKSEVRLKNRAGDYRWHSVVAEPVLDSENKIIKWVGAFTDINDQKLKDEKKDEFMGIASHEMKTPLTTAKAYLQMLELTLSDTAEEAKMFALKASQSVDRLNELIGELLDVSKIQFGKLNYSMTTFNFNEMIVGTVENIQLTSPESIIIKTGKVNGAVMGDKNRLQQVVINLLSNAIKYSPHSESVFITLAQEKDRITVAVKDTGIGIAEQSLHKIFEKYHRVEEHAVQFQGMGVGLFISYEIIERHHGKLWVESEVGKGSTFYFTLPVNGVQQSE</sequence>
<dbReference type="Gene3D" id="3.30.450.20">
    <property type="entry name" value="PAS domain"/>
    <property type="match status" value="4"/>
</dbReference>
<dbReference type="CDD" id="cd00082">
    <property type="entry name" value="HisKA"/>
    <property type="match status" value="1"/>
</dbReference>
<dbReference type="InterPro" id="IPR036097">
    <property type="entry name" value="HisK_dim/P_sf"/>
</dbReference>
<keyword evidence="11" id="KW-0472">Membrane</keyword>
<evidence type="ECO:0000313" key="15">
    <source>
        <dbReference type="EMBL" id="NEN24216.1"/>
    </source>
</evidence>
<dbReference type="PROSITE" id="PS50113">
    <property type="entry name" value="PAC"/>
    <property type="match status" value="2"/>
</dbReference>
<dbReference type="InterPro" id="IPR004358">
    <property type="entry name" value="Sig_transdc_His_kin-like_C"/>
</dbReference>
<dbReference type="Gene3D" id="1.10.287.130">
    <property type="match status" value="1"/>
</dbReference>
<keyword evidence="16" id="KW-1185">Reference proteome</keyword>
<dbReference type="PROSITE" id="PS50109">
    <property type="entry name" value="HIS_KIN"/>
    <property type="match status" value="1"/>
</dbReference>
<dbReference type="Pfam" id="PF00512">
    <property type="entry name" value="HisKA"/>
    <property type="match status" value="1"/>
</dbReference>
<dbReference type="CDD" id="cd00130">
    <property type="entry name" value="PAS"/>
    <property type="match status" value="3"/>
</dbReference>
<dbReference type="Proteomes" id="UP000486602">
    <property type="component" value="Unassembled WGS sequence"/>
</dbReference>
<comment type="subcellular location">
    <subcellularLocation>
        <location evidence="2">Cell membrane</location>
    </subcellularLocation>
</comment>
<dbReference type="Gene3D" id="3.30.565.10">
    <property type="entry name" value="Histidine kinase-like ATPase, C-terminal domain"/>
    <property type="match status" value="1"/>
</dbReference>
<dbReference type="InterPro" id="IPR003661">
    <property type="entry name" value="HisK_dim/P_dom"/>
</dbReference>
<evidence type="ECO:0000256" key="1">
    <source>
        <dbReference type="ARBA" id="ARBA00000085"/>
    </source>
</evidence>
<dbReference type="EC" id="2.7.13.3" evidence="3"/>
<dbReference type="SMART" id="SM00388">
    <property type="entry name" value="HisKA"/>
    <property type="match status" value="1"/>
</dbReference>
<accession>A0A7K3WRR8</accession>
<evidence type="ECO:0000256" key="5">
    <source>
        <dbReference type="ARBA" id="ARBA00022553"/>
    </source>
</evidence>
<evidence type="ECO:0000256" key="4">
    <source>
        <dbReference type="ARBA" id="ARBA00022475"/>
    </source>
</evidence>
<evidence type="ECO:0000256" key="8">
    <source>
        <dbReference type="ARBA" id="ARBA00022777"/>
    </source>
</evidence>
<dbReference type="SMART" id="SM00086">
    <property type="entry name" value="PAC"/>
    <property type="match status" value="4"/>
</dbReference>
<evidence type="ECO:0000256" key="6">
    <source>
        <dbReference type="ARBA" id="ARBA00022679"/>
    </source>
</evidence>
<evidence type="ECO:0000313" key="16">
    <source>
        <dbReference type="Proteomes" id="UP000486602"/>
    </source>
</evidence>
<dbReference type="SUPFAM" id="SSF55785">
    <property type="entry name" value="PYP-like sensor domain (PAS domain)"/>
    <property type="match status" value="4"/>
</dbReference>
<dbReference type="SMART" id="SM00387">
    <property type="entry name" value="HATPase_c"/>
    <property type="match status" value="1"/>
</dbReference>
<evidence type="ECO:0000256" key="7">
    <source>
        <dbReference type="ARBA" id="ARBA00022741"/>
    </source>
</evidence>
<dbReference type="NCBIfam" id="TIGR00229">
    <property type="entry name" value="sensory_box"/>
    <property type="match status" value="2"/>
</dbReference>
<dbReference type="SMART" id="SM00091">
    <property type="entry name" value="PAS"/>
    <property type="match status" value="4"/>
</dbReference>
<dbReference type="InterPro" id="IPR000700">
    <property type="entry name" value="PAS-assoc_C"/>
</dbReference>
<dbReference type="GO" id="GO:0005524">
    <property type="term" value="F:ATP binding"/>
    <property type="evidence" value="ECO:0007669"/>
    <property type="project" value="UniProtKB-KW"/>
</dbReference>
<keyword evidence="10" id="KW-0902">Two-component regulatory system</keyword>
<reference evidence="15 16" key="1">
    <citation type="submission" date="2020-02" db="EMBL/GenBank/DDBJ databases">
        <title>Out from the shadows clarifying the taxonomy of the family Cryomorphaceae and related taxa by utilizing the GTDB taxonomic framework.</title>
        <authorList>
            <person name="Bowman J.P."/>
        </authorList>
    </citation>
    <scope>NUCLEOTIDE SEQUENCE [LARGE SCALE GENOMIC DNA]</scope>
    <source>
        <strain evidence="15 16">QSSC 1-22</strain>
    </source>
</reference>
<comment type="caution">
    <text evidence="15">The sequence shown here is derived from an EMBL/GenBank/DDBJ whole genome shotgun (WGS) entry which is preliminary data.</text>
</comment>
<evidence type="ECO:0000256" key="10">
    <source>
        <dbReference type="ARBA" id="ARBA00023012"/>
    </source>
</evidence>
<dbReference type="FunFam" id="3.30.450.20:FF:000099">
    <property type="entry name" value="Sensory box sensor histidine kinase"/>
    <property type="match status" value="1"/>
</dbReference>
<keyword evidence="8" id="KW-0418">Kinase</keyword>
<dbReference type="PANTHER" id="PTHR43304:SF1">
    <property type="entry name" value="PAC DOMAIN-CONTAINING PROTEIN"/>
    <property type="match status" value="1"/>
</dbReference>
<dbReference type="PRINTS" id="PR00344">
    <property type="entry name" value="BCTRLSENSOR"/>
</dbReference>
<dbReference type="Pfam" id="PF08448">
    <property type="entry name" value="PAS_4"/>
    <property type="match status" value="1"/>
</dbReference>